<dbReference type="RefSeq" id="WP_317641775.1">
    <property type="nucleotide sequence ID" value="NZ_JAPMIV010000061.1"/>
</dbReference>
<evidence type="ECO:0000313" key="6">
    <source>
        <dbReference type="EMBL" id="MDV6376394.1"/>
    </source>
</evidence>
<feature type="non-terminal residue" evidence="6">
    <location>
        <position position="1"/>
    </location>
</feature>
<sequence length="34" mass="3669">VELIKPIAMEEGLRFAIREGGRTVGTGVVTKVLE</sequence>
<proteinExistence type="predicted"/>
<dbReference type="Pfam" id="PF03143">
    <property type="entry name" value="GTP_EFTU_D3"/>
    <property type="match status" value="1"/>
</dbReference>
<reference evidence="6 7" key="1">
    <citation type="submission" date="2022-11" db="EMBL/GenBank/DDBJ databases">
        <title>Deinococcus ZS9-10, Low Temperature and Draught-tolerating, UV-resistant Bacteria from Continental Antarctica.</title>
        <authorList>
            <person name="Cheng L."/>
        </authorList>
    </citation>
    <scope>NUCLEOTIDE SEQUENCE [LARGE SCALE GENOMIC DNA]</scope>
    <source>
        <strain evidence="6 7">ZS9-10</strain>
    </source>
</reference>
<organism evidence="6 7">
    <name type="scientific">Deinococcus arenicola</name>
    <dbReference type="NCBI Taxonomy" id="2994950"/>
    <lineage>
        <taxon>Bacteria</taxon>
        <taxon>Thermotogati</taxon>
        <taxon>Deinococcota</taxon>
        <taxon>Deinococci</taxon>
        <taxon>Deinococcales</taxon>
        <taxon>Deinococcaceae</taxon>
        <taxon>Deinococcus</taxon>
    </lineage>
</organism>
<dbReference type="SUPFAM" id="SSF50465">
    <property type="entry name" value="EF-Tu/eEF-1alpha/eIF2-gamma C-terminal domain"/>
    <property type="match status" value="1"/>
</dbReference>
<keyword evidence="4" id="KW-0342">GTP-binding</keyword>
<keyword evidence="1" id="KW-0547">Nucleotide-binding</keyword>
<dbReference type="Gene3D" id="2.40.30.10">
    <property type="entry name" value="Translation factors"/>
    <property type="match status" value="1"/>
</dbReference>
<comment type="caution">
    <text evidence="6">The sequence shown here is derived from an EMBL/GenBank/DDBJ whole genome shotgun (WGS) entry which is preliminary data.</text>
</comment>
<feature type="domain" description="Translation elongation factor EFTu/EF1A C-terminal" evidence="5">
    <location>
        <begin position="1"/>
        <end position="32"/>
    </location>
</feature>
<name>A0ABU4DWG2_9DEIO</name>
<evidence type="ECO:0000256" key="2">
    <source>
        <dbReference type="ARBA" id="ARBA00022768"/>
    </source>
</evidence>
<accession>A0ABU4DWG2</accession>
<evidence type="ECO:0000259" key="5">
    <source>
        <dbReference type="Pfam" id="PF03143"/>
    </source>
</evidence>
<protein>
    <recommendedName>
        <fullName evidence="5">Translation elongation factor EFTu/EF1A C-terminal domain-containing protein</fullName>
    </recommendedName>
</protein>
<keyword evidence="7" id="KW-1185">Reference proteome</keyword>
<dbReference type="InterPro" id="IPR009001">
    <property type="entry name" value="Transl_elong_EF1A/Init_IF2_C"/>
</dbReference>
<dbReference type="EMBL" id="JAPMIV010000061">
    <property type="protein sequence ID" value="MDV6376394.1"/>
    <property type="molecule type" value="Genomic_DNA"/>
</dbReference>
<gene>
    <name evidence="6" type="ORF">ORD21_17510</name>
</gene>
<evidence type="ECO:0000256" key="3">
    <source>
        <dbReference type="ARBA" id="ARBA00022917"/>
    </source>
</evidence>
<dbReference type="InterPro" id="IPR004160">
    <property type="entry name" value="Transl_elong_EFTu/EF1A_C"/>
</dbReference>
<evidence type="ECO:0000313" key="7">
    <source>
        <dbReference type="Proteomes" id="UP001276150"/>
    </source>
</evidence>
<evidence type="ECO:0000256" key="4">
    <source>
        <dbReference type="ARBA" id="ARBA00023134"/>
    </source>
</evidence>
<keyword evidence="2" id="KW-0251">Elongation factor</keyword>
<keyword evidence="3" id="KW-0648">Protein biosynthesis</keyword>
<dbReference type="Proteomes" id="UP001276150">
    <property type="component" value="Unassembled WGS sequence"/>
</dbReference>
<evidence type="ECO:0000256" key="1">
    <source>
        <dbReference type="ARBA" id="ARBA00022741"/>
    </source>
</evidence>